<proteinExistence type="predicted"/>
<dbReference type="Pfam" id="PF21983">
    <property type="entry name" value="NikA-like"/>
    <property type="match status" value="1"/>
</dbReference>
<name>A0A2N5PWT8_MEDGN</name>
<dbReference type="EMBL" id="NIHW01000047">
    <property type="protein sequence ID" value="PLT82083.1"/>
    <property type="molecule type" value="Genomic_DNA"/>
</dbReference>
<accession>A0A2N5PWT8</accession>
<dbReference type="InterPro" id="IPR053842">
    <property type="entry name" value="NikA-like"/>
</dbReference>
<evidence type="ECO:0000313" key="1">
    <source>
        <dbReference type="EMBL" id="PLT82083.1"/>
    </source>
</evidence>
<dbReference type="AlphaFoldDB" id="A0A2N5PWT8"/>
<reference evidence="1 2" key="1">
    <citation type="journal article" date="2017" name="Genome Med.">
        <title>A novel Ruminococcus gnavus clade enriched in inflammatory bowel disease patients.</title>
        <authorList>
            <person name="Hall A.B."/>
            <person name="Yassour M."/>
            <person name="Sauk J."/>
            <person name="Garner A."/>
            <person name="Jiang X."/>
            <person name="Arthur T."/>
            <person name="Lagoudas G.K."/>
            <person name="Vatanen T."/>
            <person name="Fornelos N."/>
            <person name="Wilson R."/>
            <person name="Bertha M."/>
            <person name="Cohen M."/>
            <person name="Garber J."/>
            <person name="Khalili H."/>
            <person name="Gevers D."/>
            <person name="Ananthakrishnan A.N."/>
            <person name="Kugathasan S."/>
            <person name="Lander E.S."/>
            <person name="Blainey P."/>
            <person name="Vlamakis H."/>
            <person name="Xavier R.J."/>
            <person name="Huttenhower C."/>
        </authorList>
    </citation>
    <scope>NUCLEOTIDE SEQUENCE [LARGE SCALE GENOMIC DNA]</scope>
    <source>
        <strain evidence="1 2">RJX1128</strain>
    </source>
</reference>
<organism evidence="1 2">
    <name type="scientific">Mediterraneibacter gnavus</name>
    <name type="common">Ruminococcus gnavus</name>
    <dbReference type="NCBI Taxonomy" id="33038"/>
    <lineage>
        <taxon>Bacteria</taxon>
        <taxon>Bacillati</taxon>
        <taxon>Bacillota</taxon>
        <taxon>Clostridia</taxon>
        <taxon>Lachnospirales</taxon>
        <taxon>Lachnospiraceae</taxon>
        <taxon>Mediterraneibacter</taxon>
    </lineage>
</organism>
<protein>
    <submittedName>
        <fullName evidence="1">Uncharacterized protein</fullName>
    </submittedName>
</protein>
<sequence>MARPKKTITPIKEKRIMFRVTDELYDVIANEATAAKLTVSEYCRKVCTDKRLIVKKEKVFDNPELLSALSNIGKIGSNLNQIARHLNEGNSIDTSLRKELLQCITELRSIREEIKEMAGEYRGSN</sequence>
<evidence type="ECO:0000313" key="2">
    <source>
        <dbReference type="Proteomes" id="UP000234840"/>
    </source>
</evidence>
<gene>
    <name evidence="1" type="ORF">CDL20_13985</name>
</gene>
<dbReference type="RefSeq" id="WP_101882959.1">
    <property type="nucleotide sequence ID" value="NZ_NIHW01000047.1"/>
</dbReference>
<dbReference type="Proteomes" id="UP000234840">
    <property type="component" value="Unassembled WGS sequence"/>
</dbReference>
<comment type="caution">
    <text evidence="1">The sequence shown here is derived from an EMBL/GenBank/DDBJ whole genome shotgun (WGS) entry which is preliminary data.</text>
</comment>